<evidence type="ECO:0000256" key="3">
    <source>
        <dbReference type="ARBA" id="ARBA00019596"/>
    </source>
</evidence>
<protein>
    <recommendedName>
        <fullName evidence="3">THO complex subunit 2</fullName>
    </recommendedName>
</protein>
<dbReference type="EMBL" id="CANTUO010000001">
    <property type="protein sequence ID" value="CAI5756499.1"/>
    <property type="molecule type" value="Genomic_DNA"/>
</dbReference>
<evidence type="ECO:0000256" key="1">
    <source>
        <dbReference type="ARBA" id="ARBA00004123"/>
    </source>
</evidence>
<evidence type="ECO:0000259" key="7">
    <source>
        <dbReference type="Pfam" id="PF11732"/>
    </source>
</evidence>
<dbReference type="GO" id="GO:0000445">
    <property type="term" value="C:THO complex part of transcription export complex"/>
    <property type="evidence" value="ECO:0007669"/>
    <property type="project" value="TreeGrafter"/>
</dbReference>
<keyword evidence="4" id="KW-0539">Nucleus</keyword>
<evidence type="ECO:0000259" key="6">
    <source>
        <dbReference type="Pfam" id="PF11262"/>
    </source>
</evidence>
<feature type="domain" description="THO complex subunitTHOC2 N-terminal" evidence="7">
    <location>
        <begin position="612"/>
        <end position="686"/>
    </location>
</feature>
<evidence type="ECO:0000313" key="9">
    <source>
        <dbReference type="EMBL" id="CAI5756499.1"/>
    </source>
</evidence>
<feature type="compositionally biased region" description="Basic and acidic residues" evidence="5">
    <location>
        <begin position="1282"/>
        <end position="1302"/>
    </location>
</feature>
<reference evidence="9" key="1">
    <citation type="submission" date="2022-12" db="EMBL/GenBank/DDBJ databases">
        <authorList>
            <person name="Brejova B."/>
        </authorList>
    </citation>
    <scope>NUCLEOTIDE SEQUENCE</scope>
</reference>
<feature type="compositionally biased region" description="Polar residues" evidence="5">
    <location>
        <begin position="1437"/>
        <end position="1447"/>
    </location>
</feature>
<gene>
    <name evidence="9" type="ORF">CANVERA_P1016</name>
</gene>
<feature type="compositionally biased region" description="Polar residues" evidence="5">
    <location>
        <begin position="1388"/>
        <end position="1399"/>
    </location>
</feature>
<feature type="compositionally biased region" description="Low complexity" evidence="5">
    <location>
        <begin position="1470"/>
        <end position="1486"/>
    </location>
</feature>
<dbReference type="Pfam" id="PF11262">
    <property type="entry name" value="Tho2"/>
    <property type="match status" value="1"/>
</dbReference>
<dbReference type="GO" id="GO:0006406">
    <property type="term" value="P:mRNA export from nucleus"/>
    <property type="evidence" value="ECO:0007669"/>
    <property type="project" value="InterPro"/>
</dbReference>
<feature type="compositionally biased region" description="Basic and acidic residues" evidence="5">
    <location>
        <begin position="1401"/>
        <end position="1428"/>
    </location>
</feature>
<sequence length="1550" mass="179677">MSEHTYVSDEILEDFQNGSASLIEHIESYEENNLESELKIAEIFQELLSAYEEESINQNQLIDFLSTSIKNDSIARIFCQIFNEFDNDEKFTNLLNILLSKTNLLKAETLARYISADVIKKSNLVTPAAFTKKVNNSVRSEFLTQKKYNLIHEETEGYSRFVIELYYIFKYEEIADQTDYVLQVIEKLIGHYNLDPNRCLELLLEVFSDVIVSHCQECLNLLRKSRWWPIEESDNSSLSSLSKGGSEKASKIFGLRLMKYPDGKDLPETYKSLIAILIKEGFLSFGAIFKYLKPDDESMKVLDEAYKSKLNEEVVKAGANALALAAPLADDEEDGQPKKKEAEKKVEKPVDLQEMLHTNQIYQLLRVLISNGVYYPSVFILSKYPYLANIDSEITELMNRLIEQCLDPFYNKIQSFTDDELRDLQEMQGIAYSRPNNGVSYEPVEIFHILSFKPTIIDFGQKKYIYFYRNWIKKLPAVEDFNSLKQFSIEFLNFQGPKISENLPLVQKLCECVLHHFQNHPEDRDEVFFYFRNFIFPVMPLIEENSIVIDKAYSILAPFSLEERFSLYGELYNNLRKNNPLIQMAYSKAVKSTKDVLKRLSKENVRPMMRRLAKISFSNPLACLLTVLQQVESYDNLIPLIVETARYFNDYGWDNLTAAILIRLSSNRSSTQHHGMVERQWIQSLASFIGRICQRYPKAIDIKTILKFIIEGFKSGDNIGVLILREMFTSMGGIQSITNLTIHQIDMINSGSSLQKIIYRNIDDLRYERTISGNHLINSITELNAINEILVYFCSIANDLVFDSDENHLKILSSKDDDLTAVIRLFTTLISFFNHENDQLDSIKNLQKTGIPLKWGFEIWRSFIQDVNDLIELKPQEIASGKLFAYFWKLTLHDINYSETLYDGAIVKLESNVRSLNESISINLRKSSDLPKEKLDQMRDQLYQNEEFLKQIPKDKDVHKEENEKIDQEIIENSVDWFKETQINKFIELCVIPRAIHSSFDAVFVSRFLFKLHTLKIEKYSIVSVLDQLFKSKLLFGILYSSTSTESENLGLLIADILRTLQQWIDNEIIDENLPDLDSFKSLVHEYHSIILEEIETSFRSDEYMARSSTITFTKNLLAVYPIVDDHCNELVKLIANISQTETREDLKLASSALLGQIKLRAKDAKLIWDVITISEEEKQNIIEEKERKAKREDAKKLALIAKEEKVKKLREERLGKEKQQREEEKLLKKRAASSNLYTSSNAVGTRPDSRATSYPKLGKYDDYARTTTPKLDLPTGPSKEPTPRLKQRVEELKENYQKEKSPVMQSQAKPENTKLESAKPEIRKAEDEKVKDAKPNSQSSSSSVPSVKRGVPLKPQQDEIKIQKQEEEKKEQSPPLKRTPLPPQDVVLSSESAQQSFGFQKDKVYQNRQDFGKSDFGKPDFGNHDNNRPFQRKSFDNSPIHRSQIPQAPPAIKSDTNIPMRQYHNGFKNSFNNQQNTRFNNNGQFEDTRSRQPKATFDNRQNRNFDNQNNFDNRNRNFDTNQSNFDNRQNPNKRKGDFNRNYDNKRPRN</sequence>
<proteinExistence type="inferred from homology"/>
<evidence type="ECO:0000256" key="2">
    <source>
        <dbReference type="ARBA" id="ARBA00007857"/>
    </source>
</evidence>
<dbReference type="CDD" id="cd22265">
    <property type="entry name" value="UDM1_RNF168"/>
    <property type="match status" value="1"/>
</dbReference>
<dbReference type="InterPro" id="IPR021418">
    <property type="entry name" value="THO_THOC2_C"/>
</dbReference>
<dbReference type="InterPro" id="IPR040007">
    <property type="entry name" value="Tho2"/>
</dbReference>
<evidence type="ECO:0000256" key="5">
    <source>
        <dbReference type="SAM" id="MobiDB-lite"/>
    </source>
</evidence>
<dbReference type="Pfam" id="PF16134">
    <property type="entry name" value="THOC2_N"/>
    <property type="match status" value="1"/>
</dbReference>
<evidence type="ECO:0000313" key="10">
    <source>
        <dbReference type="Proteomes" id="UP001152885"/>
    </source>
</evidence>
<feature type="compositionally biased region" description="Basic and acidic residues" evidence="5">
    <location>
        <begin position="1312"/>
        <end position="1335"/>
    </location>
</feature>
<dbReference type="GO" id="GO:0006397">
    <property type="term" value="P:mRNA processing"/>
    <property type="evidence" value="ECO:0007669"/>
    <property type="project" value="InterPro"/>
</dbReference>
<feature type="compositionally biased region" description="Basic and acidic residues" evidence="5">
    <location>
        <begin position="1535"/>
        <end position="1550"/>
    </location>
</feature>
<dbReference type="Proteomes" id="UP001152885">
    <property type="component" value="Unassembled WGS sequence"/>
</dbReference>
<feature type="compositionally biased region" description="Low complexity" evidence="5">
    <location>
        <begin position="1497"/>
        <end position="1523"/>
    </location>
</feature>
<name>A0A9W4XF96_9ASCO</name>
<dbReference type="GO" id="GO:0003729">
    <property type="term" value="F:mRNA binding"/>
    <property type="evidence" value="ECO:0007669"/>
    <property type="project" value="TreeGrafter"/>
</dbReference>
<feature type="compositionally biased region" description="Basic and acidic residues" evidence="5">
    <location>
        <begin position="1215"/>
        <end position="1227"/>
    </location>
</feature>
<dbReference type="PANTHER" id="PTHR21597:SF0">
    <property type="entry name" value="THO COMPLEX SUBUNIT 2"/>
    <property type="match status" value="1"/>
</dbReference>
<comment type="subcellular location">
    <subcellularLocation>
        <location evidence="1">Nucleus</location>
    </subcellularLocation>
</comment>
<feature type="domain" description="THO complex subunitTHOC2 C-terminal" evidence="6">
    <location>
        <begin position="879"/>
        <end position="1158"/>
    </location>
</feature>
<dbReference type="InterPro" id="IPR021726">
    <property type="entry name" value="THO_THOC2_N"/>
</dbReference>
<evidence type="ECO:0000259" key="8">
    <source>
        <dbReference type="Pfam" id="PF16134"/>
    </source>
</evidence>
<comment type="caution">
    <text evidence="9">The sequence shown here is derived from an EMBL/GenBank/DDBJ whole genome shotgun (WGS) entry which is preliminary data.</text>
</comment>
<dbReference type="InterPro" id="IPR032302">
    <property type="entry name" value="THOC2_N"/>
</dbReference>
<keyword evidence="10" id="KW-1185">Reference proteome</keyword>
<organism evidence="9 10">
    <name type="scientific">Candida verbasci</name>
    <dbReference type="NCBI Taxonomy" id="1227364"/>
    <lineage>
        <taxon>Eukaryota</taxon>
        <taxon>Fungi</taxon>
        <taxon>Dikarya</taxon>
        <taxon>Ascomycota</taxon>
        <taxon>Saccharomycotina</taxon>
        <taxon>Pichiomycetes</taxon>
        <taxon>Debaryomycetaceae</taxon>
        <taxon>Candida/Lodderomyces clade</taxon>
        <taxon>Candida</taxon>
    </lineage>
</organism>
<evidence type="ECO:0000256" key="4">
    <source>
        <dbReference type="ARBA" id="ARBA00023242"/>
    </source>
</evidence>
<feature type="compositionally biased region" description="Basic and acidic residues" evidence="5">
    <location>
        <begin position="1357"/>
        <end position="1373"/>
    </location>
</feature>
<comment type="similarity">
    <text evidence="2">Belongs to the THOC2 family.</text>
</comment>
<dbReference type="Pfam" id="PF11732">
    <property type="entry name" value="Thoc2"/>
    <property type="match status" value="1"/>
</dbReference>
<feature type="compositionally biased region" description="Low complexity" evidence="5">
    <location>
        <begin position="1338"/>
        <end position="1348"/>
    </location>
</feature>
<dbReference type="PANTHER" id="PTHR21597">
    <property type="entry name" value="THO2 PROTEIN"/>
    <property type="match status" value="1"/>
</dbReference>
<accession>A0A9W4XF96</accession>
<feature type="region of interest" description="Disordered" evidence="5">
    <location>
        <begin position="1215"/>
        <end position="1550"/>
    </location>
</feature>
<feature type="domain" description="THO complex subunit 2 N-terminal" evidence="8">
    <location>
        <begin position="7"/>
        <end position="610"/>
    </location>
</feature>
<feature type="compositionally biased region" description="Polar residues" evidence="5">
    <location>
        <begin position="1233"/>
        <end position="1244"/>
    </location>
</feature>
<dbReference type="OrthoDB" id="29024at2759"/>